<sequence length="187" mass="21140">MIGSRFCGPTLHITQSVLTLNSNVSRVVTGIANRLYYSKNKGQKTCCENVPQTSGRKVEVWPKPDPPPPAWRCECPSEPQPPNNDPYRIKVPDVVVPPMPPSNAKWSGMVFMTTDRDAEARQRTEQQQYQKQMGMQSEETVEEDAGKKEGFMGLLKGFLEKLGGGKKKGEGDAMMLDSRDFQWIYRW</sequence>
<dbReference type="OrthoDB" id="7479924at2759"/>
<dbReference type="AlphaFoldDB" id="A0A8S0ZM07"/>
<accession>A0A8S0ZM07</accession>
<dbReference type="EMBL" id="CADEBD010000291">
    <property type="protein sequence ID" value="CAB3232786.1"/>
    <property type="molecule type" value="Genomic_DNA"/>
</dbReference>
<dbReference type="Proteomes" id="UP000494106">
    <property type="component" value="Unassembled WGS sequence"/>
</dbReference>
<evidence type="ECO:0000313" key="4">
    <source>
        <dbReference type="Proteomes" id="UP000494256"/>
    </source>
</evidence>
<evidence type="ECO:0000313" key="1">
    <source>
        <dbReference type="EMBL" id="CAB3232786.1"/>
    </source>
</evidence>
<keyword evidence="3" id="KW-1185">Reference proteome</keyword>
<reference evidence="3 4" key="1">
    <citation type="submission" date="2020-04" db="EMBL/GenBank/DDBJ databases">
        <authorList>
            <person name="Wallbank WR R."/>
            <person name="Pardo Diaz C."/>
            <person name="Kozak K."/>
            <person name="Martin S."/>
            <person name="Jiggins C."/>
            <person name="Moest M."/>
            <person name="Warren A I."/>
            <person name="Byers J.R.P. K."/>
            <person name="Montejo-Kovacevich G."/>
            <person name="Yen C E."/>
        </authorList>
    </citation>
    <scope>NUCLEOTIDE SEQUENCE [LARGE SCALE GENOMIC DNA]</scope>
</reference>
<evidence type="ECO:0000313" key="3">
    <source>
        <dbReference type="Proteomes" id="UP000494106"/>
    </source>
</evidence>
<dbReference type="EMBL" id="CADEBC010000492">
    <property type="protein sequence ID" value="CAB3237599.1"/>
    <property type="molecule type" value="Genomic_DNA"/>
</dbReference>
<proteinExistence type="predicted"/>
<gene>
    <name evidence="1" type="ORF">APLA_LOCUS5826</name>
    <name evidence="2" type="ORF">APLA_LOCUS6977</name>
</gene>
<organism evidence="1 4">
    <name type="scientific">Arctia plantaginis</name>
    <name type="common">Wood tiger moth</name>
    <name type="synonym">Phalaena plantaginis</name>
    <dbReference type="NCBI Taxonomy" id="874455"/>
    <lineage>
        <taxon>Eukaryota</taxon>
        <taxon>Metazoa</taxon>
        <taxon>Ecdysozoa</taxon>
        <taxon>Arthropoda</taxon>
        <taxon>Hexapoda</taxon>
        <taxon>Insecta</taxon>
        <taxon>Pterygota</taxon>
        <taxon>Neoptera</taxon>
        <taxon>Endopterygota</taxon>
        <taxon>Lepidoptera</taxon>
        <taxon>Glossata</taxon>
        <taxon>Ditrysia</taxon>
        <taxon>Noctuoidea</taxon>
        <taxon>Erebidae</taxon>
        <taxon>Arctiinae</taxon>
        <taxon>Arctia</taxon>
    </lineage>
</organism>
<comment type="caution">
    <text evidence="1">The sequence shown here is derived from an EMBL/GenBank/DDBJ whole genome shotgun (WGS) entry which is preliminary data.</text>
</comment>
<name>A0A8S0ZM07_ARCPL</name>
<evidence type="ECO:0000313" key="2">
    <source>
        <dbReference type="EMBL" id="CAB3237599.1"/>
    </source>
</evidence>
<dbReference type="Proteomes" id="UP000494256">
    <property type="component" value="Unassembled WGS sequence"/>
</dbReference>
<protein>
    <submittedName>
        <fullName evidence="1">Uncharacterized protein</fullName>
    </submittedName>
</protein>